<dbReference type="CDD" id="cd16280">
    <property type="entry name" value="metallo-hydrolase-like_MBL-fold"/>
    <property type="match status" value="1"/>
</dbReference>
<dbReference type="GO" id="GO:0016787">
    <property type="term" value="F:hydrolase activity"/>
    <property type="evidence" value="ECO:0007669"/>
    <property type="project" value="UniProtKB-KW"/>
</dbReference>
<comment type="cofactor">
    <cofactor evidence="1">
        <name>Zn(2+)</name>
        <dbReference type="ChEBI" id="CHEBI:29105"/>
    </cofactor>
</comment>
<dbReference type="Pfam" id="PF00753">
    <property type="entry name" value="Lactamase_B"/>
    <property type="match status" value="1"/>
</dbReference>
<feature type="domain" description="Metallo-beta-lactamase" evidence="5">
    <location>
        <begin position="113"/>
        <end position="300"/>
    </location>
</feature>
<protein>
    <submittedName>
        <fullName evidence="6">MBL fold metallo-hydrolase</fullName>
    </submittedName>
</protein>
<dbReference type="PANTHER" id="PTHR46233">
    <property type="entry name" value="HYDROXYACYLGLUTATHIONE HYDROLASE GLOC"/>
    <property type="match status" value="1"/>
</dbReference>
<reference evidence="6 7" key="1">
    <citation type="journal article" date="2018" name="Nat. Biotechnol.">
        <title>A standardized bacterial taxonomy based on genome phylogeny substantially revises the tree of life.</title>
        <authorList>
            <person name="Parks D.H."/>
            <person name="Chuvochina M."/>
            <person name="Waite D.W."/>
            <person name="Rinke C."/>
            <person name="Skarshewski A."/>
            <person name="Chaumeil P.A."/>
            <person name="Hugenholtz P."/>
        </authorList>
    </citation>
    <scope>NUCLEOTIDE SEQUENCE [LARGE SCALE GENOMIC DNA]</scope>
    <source>
        <strain evidence="6">UBA10707</strain>
    </source>
</reference>
<evidence type="ECO:0000256" key="2">
    <source>
        <dbReference type="ARBA" id="ARBA00022723"/>
    </source>
</evidence>
<evidence type="ECO:0000313" key="7">
    <source>
        <dbReference type="Proteomes" id="UP000264036"/>
    </source>
</evidence>
<evidence type="ECO:0000313" key="6">
    <source>
        <dbReference type="EMBL" id="HBP29000.1"/>
    </source>
</evidence>
<organism evidence="6 7">
    <name type="scientific">Advenella kashmirensis</name>
    <dbReference type="NCBI Taxonomy" id="310575"/>
    <lineage>
        <taxon>Bacteria</taxon>
        <taxon>Pseudomonadati</taxon>
        <taxon>Pseudomonadota</taxon>
        <taxon>Betaproteobacteria</taxon>
        <taxon>Burkholderiales</taxon>
        <taxon>Alcaligenaceae</taxon>
    </lineage>
</organism>
<evidence type="ECO:0000259" key="5">
    <source>
        <dbReference type="SMART" id="SM00849"/>
    </source>
</evidence>
<comment type="caution">
    <text evidence="6">The sequence shown here is derived from an EMBL/GenBank/DDBJ whole genome shotgun (WGS) entry which is preliminary data.</text>
</comment>
<sequence length="348" mass="37769">MRLFRSWINNNDNATDNEVASSGRRYFLAAGCACCATYALNISPAAAQSPDVQRHLAAARTAAGSDLKQLLKLGDVALPASAKKRPSIEELMAQPAPPPGQAFDNLYFVGGKWVSAWAITTSDGIILIDAMNNADDAEHVIVAGMRKLGLDPAQIKMVVITHGHGDHYGGANYLVEHFHPKIIASEADWTMMETKLEFEVPSWGRPPKRDMVVEDGAKLTLGDTTVDIVMTPGHTMGTISVAFDVKSGSKSHRAFLWGGTSFNFGKQPNRMERLQAYIDATARVRDMAGKQNIDVFLSNHSGMDLADIKLAQMKKGEPNPFVMGVDTTQRALTVMHECALATKAAWSV</sequence>
<dbReference type="Proteomes" id="UP000264036">
    <property type="component" value="Unassembled WGS sequence"/>
</dbReference>
<gene>
    <name evidence="6" type="ORF">DD666_06240</name>
</gene>
<proteinExistence type="predicted"/>
<dbReference type="SUPFAM" id="SSF56281">
    <property type="entry name" value="Metallo-hydrolase/oxidoreductase"/>
    <property type="match status" value="1"/>
</dbReference>
<evidence type="ECO:0000256" key="1">
    <source>
        <dbReference type="ARBA" id="ARBA00001947"/>
    </source>
</evidence>
<accession>A0A356LDC4</accession>
<dbReference type="Gene3D" id="3.60.15.10">
    <property type="entry name" value="Ribonuclease Z/Hydroxyacylglutathione hydrolase-like"/>
    <property type="match status" value="1"/>
</dbReference>
<dbReference type="InterPro" id="IPR051453">
    <property type="entry name" value="MBL_Glyoxalase_II"/>
</dbReference>
<evidence type="ECO:0000256" key="4">
    <source>
        <dbReference type="ARBA" id="ARBA00022833"/>
    </source>
</evidence>
<dbReference type="EMBL" id="DOEK01000010">
    <property type="protein sequence ID" value="HBP29000.1"/>
    <property type="molecule type" value="Genomic_DNA"/>
</dbReference>
<dbReference type="InterPro" id="IPR001279">
    <property type="entry name" value="Metallo-B-lactamas"/>
</dbReference>
<dbReference type="PANTHER" id="PTHR46233:SF3">
    <property type="entry name" value="HYDROXYACYLGLUTATHIONE HYDROLASE GLOC"/>
    <property type="match status" value="1"/>
</dbReference>
<name>A0A356LDC4_9BURK</name>
<keyword evidence="4" id="KW-0862">Zinc</keyword>
<keyword evidence="3 6" id="KW-0378">Hydrolase</keyword>
<dbReference type="SMART" id="SM00849">
    <property type="entry name" value="Lactamase_B"/>
    <property type="match status" value="1"/>
</dbReference>
<keyword evidence="2" id="KW-0479">Metal-binding</keyword>
<dbReference type="GO" id="GO:0046872">
    <property type="term" value="F:metal ion binding"/>
    <property type="evidence" value="ECO:0007669"/>
    <property type="project" value="UniProtKB-KW"/>
</dbReference>
<evidence type="ECO:0000256" key="3">
    <source>
        <dbReference type="ARBA" id="ARBA00022801"/>
    </source>
</evidence>
<dbReference type="InterPro" id="IPR036866">
    <property type="entry name" value="RibonucZ/Hydroxyglut_hydro"/>
</dbReference>
<dbReference type="AlphaFoldDB" id="A0A356LDC4"/>